<dbReference type="AlphaFoldDB" id="A0A1E3IXM8"/>
<dbReference type="Proteomes" id="UP000094043">
    <property type="component" value="Chromosome 1"/>
</dbReference>
<reference evidence="3" key="1">
    <citation type="submission" date="2016-06" db="EMBL/GenBank/DDBJ databases">
        <authorList>
            <person name="Cuomo C."/>
            <person name="Litvintseva A."/>
            <person name="Heitman J."/>
            <person name="Chen Y."/>
            <person name="Sun S."/>
            <person name="Springer D."/>
            <person name="Dromer F."/>
            <person name="Young S."/>
            <person name="Zeng Q."/>
            <person name="Chapman S."/>
            <person name="Gujja S."/>
            <person name="Saif S."/>
            <person name="Birren B."/>
        </authorList>
    </citation>
    <scope>NUCLEOTIDE SEQUENCE</scope>
    <source>
        <strain evidence="3">CBS 7841</strain>
    </source>
</reference>
<protein>
    <submittedName>
        <fullName evidence="3">Uncharacterized protein</fullName>
    </submittedName>
</protein>
<keyword evidence="4" id="KW-1185">Reference proteome</keyword>
<dbReference type="VEuPathDB" id="FungiDB:L203_00569"/>
<feature type="coiled-coil region" evidence="1">
    <location>
        <begin position="105"/>
        <end position="132"/>
    </location>
</feature>
<dbReference type="EMBL" id="CP143784">
    <property type="protein sequence ID" value="WVN85632.1"/>
    <property type="molecule type" value="Genomic_DNA"/>
</dbReference>
<gene>
    <name evidence="3" type="ORF">L203_100781</name>
</gene>
<name>A0A1E3IXM8_9TREE</name>
<sequence>MASRLASLTPSKDNHARGSSSPSLSPATVSPSKQSETTHHRMLKLVVKEVQNTIKTWDELIILDGFKAAKGCVDESTEMDNILELEDRLEREEIGSHLAALYRHRAVLQATMRKLDANLDKLTQLADQAEKILFGAYQRESDEFVFDEPLWTTWTLEHFINSIASLISSHTQHLSQLSILASRILDPETTFKDAKVTLESWRDLSSGGDRWESVREWEELMEIEMFGELDEEDEEVSKRKKKRR</sequence>
<dbReference type="OrthoDB" id="17066at2759"/>
<reference evidence="3" key="3">
    <citation type="submission" date="2024-01" db="EMBL/GenBank/DDBJ databases">
        <authorList>
            <person name="Coelho M.A."/>
            <person name="David-Palma M."/>
            <person name="Shea T."/>
            <person name="Sun S."/>
            <person name="Cuomo C.A."/>
            <person name="Heitman J."/>
        </authorList>
    </citation>
    <scope>NUCLEOTIDE SEQUENCE</scope>
    <source>
        <strain evidence="3">CBS 7841</strain>
    </source>
</reference>
<dbReference type="RefSeq" id="XP_066066332.1">
    <property type="nucleotide sequence ID" value="XM_066210235.1"/>
</dbReference>
<evidence type="ECO:0000313" key="3">
    <source>
        <dbReference type="EMBL" id="WVN85632.1"/>
    </source>
</evidence>
<keyword evidence="1" id="KW-0175">Coiled coil</keyword>
<proteinExistence type="predicted"/>
<evidence type="ECO:0000256" key="2">
    <source>
        <dbReference type="SAM" id="MobiDB-lite"/>
    </source>
</evidence>
<dbReference type="KEGG" id="cdep:91084995"/>
<feature type="compositionally biased region" description="Polar residues" evidence="2">
    <location>
        <begin position="1"/>
        <end position="11"/>
    </location>
</feature>
<dbReference type="GeneID" id="91084995"/>
<accession>A0A1E3IXM8</accession>
<organism evidence="3 4">
    <name type="scientific">Cryptococcus depauperatus CBS 7841</name>
    <dbReference type="NCBI Taxonomy" id="1295531"/>
    <lineage>
        <taxon>Eukaryota</taxon>
        <taxon>Fungi</taxon>
        <taxon>Dikarya</taxon>
        <taxon>Basidiomycota</taxon>
        <taxon>Agaricomycotina</taxon>
        <taxon>Tremellomycetes</taxon>
        <taxon>Tremellales</taxon>
        <taxon>Cryptococcaceae</taxon>
        <taxon>Cryptococcus</taxon>
    </lineage>
</organism>
<evidence type="ECO:0000313" key="4">
    <source>
        <dbReference type="Proteomes" id="UP000094043"/>
    </source>
</evidence>
<evidence type="ECO:0000256" key="1">
    <source>
        <dbReference type="SAM" id="Coils"/>
    </source>
</evidence>
<reference evidence="3" key="2">
    <citation type="journal article" date="2022" name="Elife">
        <title>Obligate sexual reproduction of a homothallic fungus closely related to the Cryptococcus pathogenic species complex.</title>
        <authorList>
            <person name="Passer A.R."/>
            <person name="Clancey S.A."/>
            <person name="Shea T."/>
            <person name="David-Palma M."/>
            <person name="Averette A.F."/>
            <person name="Boekhout T."/>
            <person name="Porcel B.M."/>
            <person name="Nowrousian M."/>
            <person name="Cuomo C.A."/>
            <person name="Sun S."/>
            <person name="Heitman J."/>
            <person name="Coelho M.A."/>
        </authorList>
    </citation>
    <scope>NUCLEOTIDE SEQUENCE</scope>
    <source>
        <strain evidence="3">CBS 7841</strain>
    </source>
</reference>
<feature type="region of interest" description="Disordered" evidence="2">
    <location>
        <begin position="1"/>
        <end position="38"/>
    </location>
</feature>
<feature type="compositionally biased region" description="Low complexity" evidence="2">
    <location>
        <begin position="19"/>
        <end position="32"/>
    </location>
</feature>